<gene>
    <name evidence="2" type="ORF">L6773_18895</name>
</gene>
<protein>
    <submittedName>
        <fullName evidence="2">Capsule assembly Wzi family protein</fullName>
    </submittedName>
</protein>
<sequence length="589" mass="68830">MNQIPFHINRYAERLPRVQRLFPFLGIAILFALQTVWITPVRAQIIPIDDIKEEQFRIQQLFHGSELSSFSNRPVWDKIYREYMSLDSGDYGIWSEPFTTPEYEFQSYFKVGIYRPNIEVTANSAVPYGQNNEAAWYGKGFNTEFKGGFWLTSDYLTVTFRPQLVNQQNLAFDIPRFVPEDEDGNIRYVAEGMGNAIDMPFRFGPEAFQTSSLGYSSIRIHFRNIEAGLSTEPLWWGANVKYPLIMSNNAPGMKHFFIGTRGPLKVPYVGSFEFKYMGGFPEDSQYYDQEDEFQQDRFMNAVNFSYSPFFAPNVHLGITRAVHTYMEQGILQPVDYGLIFDPILVKNFVKTRGPFDQVKPRNHLNSLYARWVWPESKMEIYGEFFRDDYAYDSRDLLMEPRHNSGYAFGLQKLIMGEYMHFYKLNVEFTNMTPGYLEEVRPQNYYYTDQQVRQGHTNEGQLLGAAIGPGSNSQFLSLDSYFDSGRIGVFVRRMADNNHFHYEYDRFLDRPEEFRRGFGDYWRNRTDLTLGTKGLIYYRDFLISASLSWTKLFNYGRYNYGDFGRGINIATFEPMDKSNIQFSAGVSYTF</sequence>
<dbReference type="Gene3D" id="2.40.160.130">
    <property type="entry name" value="Capsule assembly protein Wzi"/>
    <property type="match status" value="1"/>
</dbReference>
<reference evidence="2" key="2">
    <citation type="submission" date="2024-05" db="EMBL/GenBank/DDBJ databases">
        <title>Rhodohalobacter halophilus gen. nov., sp. nov., a moderately halophilic member of the family Balneolaceae.</title>
        <authorList>
            <person name="Xia J."/>
        </authorList>
    </citation>
    <scope>NUCLEOTIDE SEQUENCE</scope>
    <source>
        <strain evidence="2">WB101</strain>
    </source>
</reference>
<reference evidence="2" key="1">
    <citation type="submission" date="2022-01" db="EMBL/GenBank/DDBJ databases">
        <authorList>
            <person name="Wang Y."/>
        </authorList>
    </citation>
    <scope>NUCLEOTIDE SEQUENCE</scope>
    <source>
        <strain evidence="2">WB101</strain>
    </source>
</reference>
<keyword evidence="3" id="KW-1185">Reference proteome</keyword>
<evidence type="ECO:0000313" key="3">
    <source>
        <dbReference type="Proteomes" id="UP001165366"/>
    </source>
</evidence>
<evidence type="ECO:0000256" key="1">
    <source>
        <dbReference type="SAM" id="Phobius"/>
    </source>
</evidence>
<dbReference type="InterPro" id="IPR038636">
    <property type="entry name" value="Wzi_sf"/>
</dbReference>
<feature type="transmembrane region" description="Helical" evidence="1">
    <location>
        <begin position="21"/>
        <end position="39"/>
    </location>
</feature>
<evidence type="ECO:0000313" key="2">
    <source>
        <dbReference type="EMBL" id="MCG2590648.1"/>
    </source>
</evidence>
<keyword evidence="1" id="KW-1133">Transmembrane helix</keyword>
<dbReference type="Pfam" id="PF14052">
    <property type="entry name" value="Caps_assemb_Wzi"/>
    <property type="match status" value="1"/>
</dbReference>
<accession>A0ABS9KIH8</accession>
<keyword evidence="1" id="KW-0472">Membrane</keyword>
<organism evidence="2 3">
    <name type="scientific">Rhodohalobacter sulfatireducens</name>
    <dbReference type="NCBI Taxonomy" id="2911366"/>
    <lineage>
        <taxon>Bacteria</taxon>
        <taxon>Pseudomonadati</taxon>
        <taxon>Balneolota</taxon>
        <taxon>Balneolia</taxon>
        <taxon>Balneolales</taxon>
        <taxon>Balneolaceae</taxon>
        <taxon>Rhodohalobacter</taxon>
    </lineage>
</organism>
<comment type="caution">
    <text evidence="2">The sequence shown here is derived from an EMBL/GenBank/DDBJ whole genome shotgun (WGS) entry which is preliminary data.</text>
</comment>
<dbReference type="EMBL" id="JAKLWS010000039">
    <property type="protein sequence ID" value="MCG2590648.1"/>
    <property type="molecule type" value="Genomic_DNA"/>
</dbReference>
<dbReference type="RefSeq" id="WP_237856090.1">
    <property type="nucleotide sequence ID" value="NZ_JAKLWS010000039.1"/>
</dbReference>
<dbReference type="Proteomes" id="UP001165366">
    <property type="component" value="Unassembled WGS sequence"/>
</dbReference>
<proteinExistence type="predicted"/>
<name>A0ABS9KIH8_9BACT</name>
<keyword evidence="1" id="KW-0812">Transmembrane</keyword>
<dbReference type="InterPro" id="IPR026950">
    <property type="entry name" value="Caps_assemb_Wzi"/>
</dbReference>